<accession>A0A699GEI0</accession>
<feature type="region of interest" description="Disordered" evidence="1">
    <location>
        <begin position="338"/>
        <end position="362"/>
    </location>
</feature>
<proteinExistence type="predicted"/>
<organism evidence="2">
    <name type="scientific">Tanacetum cinerariifolium</name>
    <name type="common">Dalmatian daisy</name>
    <name type="synonym">Chrysanthemum cinerariifolium</name>
    <dbReference type="NCBI Taxonomy" id="118510"/>
    <lineage>
        <taxon>Eukaryota</taxon>
        <taxon>Viridiplantae</taxon>
        <taxon>Streptophyta</taxon>
        <taxon>Embryophyta</taxon>
        <taxon>Tracheophyta</taxon>
        <taxon>Spermatophyta</taxon>
        <taxon>Magnoliopsida</taxon>
        <taxon>eudicotyledons</taxon>
        <taxon>Gunneridae</taxon>
        <taxon>Pentapetalae</taxon>
        <taxon>asterids</taxon>
        <taxon>campanulids</taxon>
        <taxon>Asterales</taxon>
        <taxon>Asteraceae</taxon>
        <taxon>Asteroideae</taxon>
        <taxon>Anthemideae</taxon>
        <taxon>Anthemidinae</taxon>
        <taxon>Tanacetum</taxon>
    </lineage>
</organism>
<dbReference type="AlphaFoldDB" id="A0A699GEI0"/>
<feature type="compositionally biased region" description="Basic and acidic residues" evidence="1">
    <location>
        <begin position="406"/>
        <end position="415"/>
    </location>
</feature>
<name>A0A699GEI0_TANCI</name>
<feature type="compositionally biased region" description="Basic and acidic residues" evidence="1">
    <location>
        <begin position="445"/>
        <end position="466"/>
    </location>
</feature>
<evidence type="ECO:0000256" key="1">
    <source>
        <dbReference type="SAM" id="MobiDB-lite"/>
    </source>
</evidence>
<reference evidence="2" key="1">
    <citation type="journal article" date="2019" name="Sci. Rep.">
        <title>Draft genome of Tanacetum cinerariifolium, the natural source of mosquito coil.</title>
        <authorList>
            <person name="Yamashiro T."/>
            <person name="Shiraishi A."/>
            <person name="Satake H."/>
            <person name="Nakayama K."/>
        </authorList>
    </citation>
    <scope>NUCLEOTIDE SEQUENCE</scope>
</reference>
<gene>
    <name evidence="2" type="ORF">Tci_000271</name>
</gene>
<feature type="region of interest" description="Disordered" evidence="1">
    <location>
        <begin position="440"/>
        <end position="466"/>
    </location>
</feature>
<sequence length="817" mass="87207">MASMPSITPPSSTYCLRRARVVELVERDYVHARAVKFAFIEHHRRLRDIGDHVALADHVAAAVPCFEQHRGLLPEVELAAYLGHLDVLGQVVAGHHADQPLDRLVVGAGLEVVAGQGATLSRLLDDDRVGWRIDDLQHQGVGIAGVGGQEAVNRFAGAVRHREEYLPGFFVGTVLPSPPSMIWTALAGAQDNASAVTSAFTTATDARTVRLFFFSEGIIVVCLVVVARYRDAAVAHVRIDFPDREHRTRSIALDAHLLQVAALLVRVAVARQHVGQVLSARGLDGFGRDVQGQAVDELAEVFVVRLRGVFAADPERARDFGRHERGLGFAGLREHRACQDDDGDDAARQHPAQRARGKRKHDFAGQVPVHDVDHIHAVLAGFLLAVPARAPDADHHPQQQKAGQNAKDHADHENDGLVEVPPQHLGRLVVLGGDGEIHGVTSNDRGQDGFDQGRTEADDQCQHQAEDGRHRVLAGGGKAGADQEGRDGKDLAEVTLGPADDQVVGFLEFGTGHARVGAAHQYRDCRQCQRHAQMTFAHQGRAVLDDCVHFAFPFMWTSAGGVKRTVPRRCMACSARATGRGAATSWRSMIWASGAWCATMLRIALARAAMTACCPAGGPTKSERAVISTRDSGRACAALINASRSASFTREELKKKPISTVRFTSFLSPMPAAAGLTGIAVGAGRTAVFTLGMGQDGTAQYTYRVLWPVPTWVMSNRGAGSADAGGHADVPHAHSEAARHAISALRAYGLPGVAEAAQVLGEDPCAHVDIGAGFMQVLLGDAELAMQHRQPAAVDAHAADVVGAVAVDGMTCDTCAR</sequence>
<evidence type="ECO:0000313" key="2">
    <source>
        <dbReference type="EMBL" id="GEU28293.1"/>
    </source>
</evidence>
<protein>
    <submittedName>
        <fullName evidence="2">Uncharacterized protein</fullName>
    </submittedName>
</protein>
<comment type="caution">
    <text evidence="2">The sequence shown here is derived from an EMBL/GenBank/DDBJ whole genome shotgun (WGS) entry which is preliminary data.</text>
</comment>
<feature type="compositionally biased region" description="Basic residues" evidence="1">
    <location>
        <begin position="351"/>
        <end position="361"/>
    </location>
</feature>
<feature type="region of interest" description="Disordered" evidence="1">
    <location>
        <begin position="391"/>
        <end position="418"/>
    </location>
</feature>
<dbReference type="EMBL" id="BKCJ010000003">
    <property type="protein sequence ID" value="GEU28293.1"/>
    <property type="molecule type" value="Genomic_DNA"/>
</dbReference>